<dbReference type="RefSeq" id="XP_976568.3">
    <property type="nucleotide sequence ID" value="XM_971475.3"/>
</dbReference>
<dbReference type="InterPro" id="IPR005828">
    <property type="entry name" value="MFS_sugar_transport-like"/>
</dbReference>
<dbReference type="AlphaFoldDB" id="Q22L44"/>
<comment type="subcellular location">
    <subcellularLocation>
        <location evidence="1">Membrane</location>
        <topology evidence="1">Multi-pass membrane protein</topology>
    </subcellularLocation>
</comment>
<sequence>MINNNQIQEALINGSDTVSQINSEDDHSNQQGTSSNIHKRKSDASFLQKISFDEALKQVGAENWYQIRAFLYFSMQWFFAAWILLGSQFILFPAEFDSDFCGDLSNEDCQEKVCKQEDPLQYMTNKDTSMIGTFNLVCDNTKISIIQSVPYLGSLIGFFLFSWIADNKGRRIALGISWLLASLGALLLALSWDYYSATIGFFIAGFGVNPAITVQLSLLSEHSIGKIREYTTIGVQVFYGIGECVMVGIAYAVPNWRHLTLYFLAIPMLLINFGIFLVYESPKFVYERNTFDAFEILNKIAVVNKKESLKVNTLMSVIKEKSENSFSVIHLFKYSSLRLKTIFSCLIFFSIQAVYYGVTFAMSKIGLDLYKNTIIISSAETLAYLTTDHFIPKIKRKWTTLIGLIICCVLSLCYQFLKTPSDCDMCTMVIIQIVFAAIIRFSICFVWTVVYMYMTELFPTVVKSLALGIISASGTIGSTAAPYIGNVSTAIGVSPMISLGVLGLVGVASTIPLKETLGQPLQNQIEELQSEEDKIILIK</sequence>
<keyword evidence="4 6" id="KW-0472">Membrane</keyword>
<evidence type="ECO:0000256" key="4">
    <source>
        <dbReference type="ARBA" id="ARBA00023136"/>
    </source>
</evidence>
<feature type="domain" description="Major facilitator superfamily (MFS) profile" evidence="7">
    <location>
        <begin position="83"/>
        <end position="518"/>
    </location>
</feature>
<feature type="transmembrane region" description="Helical" evidence="6">
    <location>
        <begin position="259"/>
        <end position="279"/>
    </location>
</feature>
<keyword evidence="3 6" id="KW-1133">Transmembrane helix</keyword>
<dbReference type="Gene3D" id="1.20.1250.20">
    <property type="entry name" value="MFS general substrate transporter like domains"/>
    <property type="match status" value="1"/>
</dbReference>
<feature type="transmembrane region" description="Helical" evidence="6">
    <location>
        <begin position="490"/>
        <end position="513"/>
    </location>
</feature>
<dbReference type="SUPFAM" id="SSF103473">
    <property type="entry name" value="MFS general substrate transporter"/>
    <property type="match status" value="1"/>
</dbReference>
<feature type="transmembrane region" description="Helical" evidence="6">
    <location>
        <begin position="398"/>
        <end position="417"/>
    </location>
</feature>
<dbReference type="GO" id="GO:0022857">
    <property type="term" value="F:transmembrane transporter activity"/>
    <property type="evidence" value="ECO:0007669"/>
    <property type="project" value="InterPro"/>
</dbReference>
<dbReference type="HOGENOM" id="CLU_001265_33_5_1"/>
<protein>
    <submittedName>
        <fullName evidence="8">MFS transporter</fullName>
    </submittedName>
</protein>
<feature type="transmembrane region" description="Helical" evidence="6">
    <location>
        <begin position="230"/>
        <end position="253"/>
    </location>
</feature>
<dbReference type="STRING" id="312017.Q22L44"/>
<name>Q22L44_TETTS</name>
<feature type="transmembrane region" description="Helical" evidence="6">
    <location>
        <begin position="429"/>
        <end position="453"/>
    </location>
</feature>
<evidence type="ECO:0000256" key="6">
    <source>
        <dbReference type="SAM" id="Phobius"/>
    </source>
</evidence>
<accession>Q22L44</accession>
<gene>
    <name evidence="8" type="ORF">TTHERM_01012100</name>
</gene>
<feature type="region of interest" description="Disordered" evidence="5">
    <location>
        <begin position="19"/>
        <end position="40"/>
    </location>
</feature>
<evidence type="ECO:0000313" key="9">
    <source>
        <dbReference type="Proteomes" id="UP000009168"/>
    </source>
</evidence>
<dbReference type="PROSITE" id="PS50850">
    <property type="entry name" value="MFS"/>
    <property type="match status" value="1"/>
</dbReference>
<feature type="transmembrane region" description="Helical" evidence="6">
    <location>
        <begin position="70"/>
        <end position="90"/>
    </location>
</feature>
<evidence type="ECO:0000259" key="7">
    <source>
        <dbReference type="PROSITE" id="PS50850"/>
    </source>
</evidence>
<keyword evidence="9" id="KW-1185">Reference proteome</keyword>
<feature type="transmembrane region" description="Helical" evidence="6">
    <location>
        <begin position="465"/>
        <end position="484"/>
    </location>
</feature>
<dbReference type="OrthoDB" id="290260at2759"/>
<evidence type="ECO:0000256" key="1">
    <source>
        <dbReference type="ARBA" id="ARBA00004141"/>
    </source>
</evidence>
<feature type="transmembrane region" description="Helical" evidence="6">
    <location>
        <begin position="342"/>
        <end position="363"/>
    </location>
</feature>
<evidence type="ECO:0000256" key="3">
    <source>
        <dbReference type="ARBA" id="ARBA00022989"/>
    </source>
</evidence>
<reference evidence="9" key="1">
    <citation type="journal article" date="2006" name="PLoS Biol.">
        <title>Macronuclear genome sequence of the ciliate Tetrahymena thermophila, a model eukaryote.</title>
        <authorList>
            <person name="Eisen J.A."/>
            <person name="Coyne R.S."/>
            <person name="Wu M."/>
            <person name="Wu D."/>
            <person name="Thiagarajan M."/>
            <person name="Wortman J.R."/>
            <person name="Badger J.H."/>
            <person name="Ren Q."/>
            <person name="Amedeo P."/>
            <person name="Jones K.M."/>
            <person name="Tallon L.J."/>
            <person name="Delcher A.L."/>
            <person name="Salzberg S.L."/>
            <person name="Silva J.C."/>
            <person name="Haas B.J."/>
            <person name="Majoros W.H."/>
            <person name="Farzad M."/>
            <person name="Carlton J.M."/>
            <person name="Smith R.K. Jr."/>
            <person name="Garg J."/>
            <person name="Pearlman R.E."/>
            <person name="Karrer K.M."/>
            <person name="Sun L."/>
            <person name="Manning G."/>
            <person name="Elde N.C."/>
            <person name="Turkewitz A.P."/>
            <person name="Asai D.J."/>
            <person name="Wilkes D.E."/>
            <person name="Wang Y."/>
            <person name="Cai H."/>
            <person name="Collins K."/>
            <person name="Stewart B.A."/>
            <person name="Lee S.R."/>
            <person name="Wilamowska K."/>
            <person name="Weinberg Z."/>
            <person name="Ruzzo W.L."/>
            <person name="Wloga D."/>
            <person name="Gaertig J."/>
            <person name="Frankel J."/>
            <person name="Tsao C.-C."/>
            <person name="Gorovsky M.A."/>
            <person name="Keeling P.J."/>
            <person name="Waller R.F."/>
            <person name="Patron N.J."/>
            <person name="Cherry J.M."/>
            <person name="Stover N.A."/>
            <person name="Krieger C.J."/>
            <person name="del Toro C."/>
            <person name="Ryder H.F."/>
            <person name="Williamson S.C."/>
            <person name="Barbeau R.A."/>
            <person name="Hamilton E.P."/>
            <person name="Orias E."/>
        </authorList>
    </citation>
    <scope>NUCLEOTIDE SEQUENCE [LARGE SCALE GENOMIC DNA]</scope>
    <source>
        <strain evidence="9">SB210</strain>
    </source>
</reference>
<dbReference type="KEGG" id="tet:TTHERM_01012100"/>
<dbReference type="InterPro" id="IPR036259">
    <property type="entry name" value="MFS_trans_sf"/>
</dbReference>
<dbReference type="InParanoid" id="Q22L44"/>
<feature type="transmembrane region" description="Helical" evidence="6">
    <location>
        <begin position="145"/>
        <end position="165"/>
    </location>
</feature>
<organism evidence="8 9">
    <name type="scientific">Tetrahymena thermophila (strain SB210)</name>
    <dbReference type="NCBI Taxonomy" id="312017"/>
    <lineage>
        <taxon>Eukaryota</taxon>
        <taxon>Sar</taxon>
        <taxon>Alveolata</taxon>
        <taxon>Ciliophora</taxon>
        <taxon>Intramacronucleata</taxon>
        <taxon>Oligohymenophorea</taxon>
        <taxon>Hymenostomatida</taxon>
        <taxon>Tetrahymenina</taxon>
        <taxon>Tetrahymenidae</taxon>
        <taxon>Tetrahymena</taxon>
    </lineage>
</organism>
<proteinExistence type="predicted"/>
<dbReference type="GO" id="GO:0016020">
    <property type="term" value="C:membrane"/>
    <property type="evidence" value="ECO:0007669"/>
    <property type="project" value="UniProtKB-SubCell"/>
</dbReference>
<evidence type="ECO:0000256" key="2">
    <source>
        <dbReference type="ARBA" id="ARBA00022692"/>
    </source>
</evidence>
<dbReference type="InterPro" id="IPR020846">
    <property type="entry name" value="MFS_dom"/>
</dbReference>
<dbReference type="EMBL" id="GG662865">
    <property type="protein sequence ID" value="EAR85973.3"/>
    <property type="molecule type" value="Genomic_DNA"/>
</dbReference>
<feature type="transmembrane region" description="Helical" evidence="6">
    <location>
        <begin position="172"/>
        <end position="192"/>
    </location>
</feature>
<dbReference type="eggNOG" id="KOG0255">
    <property type="taxonomic scope" value="Eukaryota"/>
</dbReference>
<evidence type="ECO:0000313" key="8">
    <source>
        <dbReference type="EMBL" id="EAR85973.3"/>
    </source>
</evidence>
<dbReference type="Proteomes" id="UP000009168">
    <property type="component" value="Unassembled WGS sequence"/>
</dbReference>
<feature type="transmembrane region" description="Helical" evidence="6">
    <location>
        <begin position="198"/>
        <end position="218"/>
    </location>
</feature>
<dbReference type="GeneID" id="7835851"/>
<keyword evidence="2 6" id="KW-0812">Transmembrane</keyword>
<dbReference type="Pfam" id="PF00083">
    <property type="entry name" value="Sugar_tr"/>
    <property type="match status" value="1"/>
</dbReference>
<dbReference type="PANTHER" id="PTHR24064">
    <property type="entry name" value="SOLUTE CARRIER FAMILY 22 MEMBER"/>
    <property type="match status" value="1"/>
</dbReference>
<evidence type="ECO:0000256" key="5">
    <source>
        <dbReference type="SAM" id="MobiDB-lite"/>
    </source>
</evidence>